<keyword evidence="3" id="KW-0809">Transit peptide</keyword>
<evidence type="ECO:0000313" key="7">
    <source>
        <dbReference type="WBParaSite" id="maker-unitig_25235-snap-gene-0.2-mRNA-1"/>
    </source>
</evidence>
<dbReference type="SUPFAM" id="SSF75620">
    <property type="entry name" value="Release factor"/>
    <property type="match status" value="1"/>
</dbReference>
<evidence type="ECO:0000256" key="3">
    <source>
        <dbReference type="ARBA" id="ARBA00022946"/>
    </source>
</evidence>
<dbReference type="GO" id="GO:0003747">
    <property type="term" value="F:translation release factor activity"/>
    <property type="evidence" value="ECO:0007669"/>
    <property type="project" value="InterPro"/>
</dbReference>
<dbReference type="GO" id="GO:0005739">
    <property type="term" value="C:mitochondrion"/>
    <property type="evidence" value="ECO:0007669"/>
    <property type="project" value="UniProtKB-SubCell"/>
</dbReference>
<comment type="similarity">
    <text evidence="2">Belongs to the prokaryotic/mitochondrial release factor family.</text>
</comment>
<dbReference type="PANTHER" id="PTHR46203:SF1">
    <property type="entry name" value="MITOCHONDRIAL TRANSLATION RELEASE FACTOR IN RESCUE"/>
    <property type="match status" value="1"/>
</dbReference>
<name>A0A1I8F953_9PLAT</name>
<dbReference type="PANTHER" id="PTHR46203">
    <property type="entry name" value="PROBABLE PEPTIDE CHAIN RELEASE FACTOR C12ORF65"/>
    <property type="match status" value="1"/>
</dbReference>
<proteinExistence type="inferred from homology"/>
<keyword evidence="4" id="KW-0496">Mitochondrion</keyword>
<dbReference type="WBParaSite" id="maker-unitig_25235-snap-gene-0.2-mRNA-1">
    <property type="protein sequence ID" value="maker-unitig_25235-snap-gene-0.2-mRNA-1"/>
    <property type="gene ID" value="maker-unitig_25235-snap-gene-0.2"/>
</dbReference>
<dbReference type="Proteomes" id="UP000095280">
    <property type="component" value="Unplaced"/>
</dbReference>
<keyword evidence="6" id="KW-1185">Reference proteome</keyword>
<dbReference type="InterPro" id="IPR000352">
    <property type="entry name" value="Pep_chain_release_fac_I"/>
</dbReference>
<evidence type="ECO:0000256" key="4">
    <source>
        <dbReference type="ARBA" id="ARBA00023128"/>
    </source>
</evidence>
<dbReference type="Gene3D" id="3.30.160.20">
    <property type="match status" value="1"/>
</dbReference>
<comment type="subcellular location">
    <subcellularLocation>
        <location evidence="1">Mitochondrion</location>
    </subcellularLocation>
</comment>
<evidence type="ECO:0000313" key="6">
    <source>
        <dbReference type="Proteomes" id="UP000095280"/>
    </source>
</evidence>
<sequence>NATRSAVRPYRNVKSPAFLGGLPRLHRWWINDRMQPLVIRHMSEIHFTRAHVRQSWATVSASSMKRPNYPALDESAIREQFVSGSGPGGQKINKTQNKVVLTHLPTGTVRATARKPGPYTRIVKSPVAALQEKLDVLINVRTRRLGVAERERRARTATSTAGACPGCADETATQRGARKSAAAAAGDALEHGPRVATLMGNSGSDWSMTEL</sequence>
<dbReference type="InterPro" id="IPR045853">
    <property type="entry name" value="Pep_chain_release_fac_I_sf"/>
</dbReference>
<evidence type="ECO:0000256" key="2">
    <source>
        <dbReference type="ARBA" id="ARBA00010835"/>
    </source>
</evidence>
<dbReference type="InterPro" id="IPR052405">
    <property type="entry name" value="Mito_Transl_Release_Factor"/>
</dbReference>
<evidence type="ECO:0000256" key="1">
    <source>
        <dbReference type="ARBA" id="ARBA00004173"/>
    </source>
</evidence>
<dbReference type="AlphaFoldDB" id="A0A1I8F953"/>
<organism evidence="6 7">
    <name type="scientific">Macrostomum lignano</name>
    <dbReference type="NCBI Taxonomy" id="282301"/>
    <lineage>
        <taxon>Eukaryota</taxon>
        <taxon>Metazoa</taxon>
        <taxon>Spiralia</taxon>
        <taxon>Lophotrochozoa</taxon>
        <taxon>Platyhelminthes</taxon>
        <taxon>Rhabditophora</taxon>
        <taxon>Macrostomorpha</taxon>
        <taxon>Macrostomida</taxon>
        <taxon>Macrostomidae</taxon>
        <taxon>Macrostomum</taxon>
    </lineage>
</organism>
<accession>A0A1I8F953</accession>
<dbReference type="Pfam" id="PF00472">
    <property type="entry name" value="RF-1"/>
    <property type="match status" value="1"/>
</dbReference>
<protein>
    <submittedName>
        <fullName evidence="7">RF_PROK_I domain-containing protein</fullName>
    </submittedName>
</protein>
<evidence type="ECO:0000259" key="5">
    <source>
        <dbReference type="Pfam" id="PF00472"/>
    </source>
</evidence>
<reference evidence="7" key="1">
    <citation type="submission" date="2016-11" db="UniProtKB">
        <authorList>
            <consortium name="WormBaseParasite"/>
        </authorList>
    </citation>
    <scope>IDENTIFICATION</scope>
</reference>
<feature type="domain" description="Prokaryotic-type class I peptide chain release factors" evidence="5">
    <location>
        <begin position="72"/>
        <end position="113"/>
    </location>
</feature>